<accession>A0A0N9ND17</accession>
<dbReference type="EMBL" id="CP011564">
    <property type="protein sequence ID" value="ALG82902.1"/>
    <property type="molecule type" value="Genomic_DNA"/>
</dbReference>
<reference evidence="1 2" key="2">
    <citation type="journal article" date="2016" name="Stand. Genomic Sci.">
        <title>Complete genome sequence of 'Halanaeroarchaeum sulfurireducens' M27-SA2, a sulfur-reducing and acetate-oxidizing haloarchaeon from the deep-sea hypersaline anoxic lake Medee.</title>
        <authorList>
            <person name="Messina E."/>
            <person name="Sorokin D.Y."/>
            <person name="Kublanov I.V."/>
            <person name="Toshchakov S."/>
            <person name="Lopatina A."/>
            <person name="Arcadi E."/>
            <person name="Smedile F."/>
            <person name="La Spada G."/>
            <person name="La Cono V."/>
            <person name="Yakimov M.M."/>
        </authorList>
    </citation>
    <scope>NUCLEOTIDE SEQUENCE [LARGE SCALE GENOMIC DNA]</scope>
    <source>
        <strain evidence="1 2">M27-SA2</strain>
    </source>
</reference>
<reference evidence="2" key="1">
    <citation type="submission" date="2015-05" db="EMBL/GenBank/DDBJ databases">
        <title>Complete genome sequence of Halanaeroarchaeum sulfurireducens type strain M27-SA2, a sulfate-reducer haloarchaeon from marine anoxic lake Medee.</title>
        <authorList>
            <person name="Messina E."/>
            <person name="Kublanov I.V."/>
            <person name="Toshchakov S."/>
            <person name="Arcadi E."/>
            <person name="La Spada G."/>
            <person name="La Cono V."/>
            <person name="Yakimov M.M."/>
        </authorList>
    </citation>
    <scope>NUCLEOTIDE SEQUENCE [LARGE SCALE GENOMIC DNA]</scope>
    <source>
        <strain evidence="2">M27-SA2</strain>
    </source>
</reference>
<dbReference type="STRING" id="1604004.HLASA_2027"/>
<protein>
    <submittedName>
        <fullName evidence="1">Uncharacterized protein</fullName>
    </submittedName>
</protein>
<evidence type="ECO:0000313" key="2">
    <source>
        <dbReference type="Proteomes" id="UP000060390"/>
    </source>
</evidence>
<organism evidence="1 2">
    <name type="scientific">Halanaeroarchaeum sulfurireducens</name>
    <dbReference type="NCBI Taxonomy" id="1604004"/>
    <lineage>
        <taxon>Archaea</taxon>
        <taxon>Methanobacteriati</taxon>
        <taxon>Methanobacteriota</taxon>
        <taxon>Stenosarchaea group</taxon>
        <taxon>Halobacteria</taxon>
        <taxon>Halobacteriales</taxon>
        <taxon>Halobacteriaceae</taxon>
        <taxon>Halanaeroarchaeum</taxon>
    </lineage>
</organism>
<dbReference type="Proteomes" id="UP000060390">
    <property type="component" value="Chromosome"/>
</dbReference>
<proteinExistence type="predicted"/>
<evidence type="ECO:0000313" key="1">
    <source>
        <dbReference type="EMBL" id="ALG82902.1"/>
    </source>
</evidence>
<sequence length="195" mass="21618">MLTTAEEDRIEADLPFVQTLSYDGVDYQYDLTPYWSGPDHAGDRVDAAPEYPAIVFGWDSQGAEDEERRPLGGVSRIDDRGDAAEFAEVEERSLDDELSITVAVDASHDANGVPPDVRGKQLARAIWRYIVFEMDLDSVGASGERPLLIEPLNPPTPGRVAGTYRLEWSVQVSYVDEHETVHETVDDAEYAVDMG</sequence>
<dbReference type="AlphaFoldDB" id="A0A0N9ND17"/>
<dbReference type="GeneID" id="26011360"/>
<dbReference type="RefSeq" id="WP_054519909.1">
    <property type="nucleotide sequence ID" value="NZ_CP011564.1"/>
</dbReference>
<gene>
    <name evidence="1" type="ORF">HLASA_2027</name>
</gene>
<name>A0A0N9ND17_9EURY</name>
<dbReference type="KEGG" id="hsf:HLASA_2027"/>